<dbReference type="OrthoDB" id="6157753at2759"/>
<feature type="region of interest" description="Disordered" evidence="1">
    <location>
        <begin position="729"/>
        <end position="791"/>
    </location>
</feature>
<evidence type="ECO:0000256" key="1">
    <source>
        <dbReference type="SAM" id="MobiDB-lite"/>
    </source>
</evidence>
<sequence>MSTGKETPVPPFLPSSNVMTNGYFGGVSIDSANLNCVQVDHVEEVVSLRRSVDLGYTTSTTIDNEDSRNKYKETEEVILHETKPKYRDMSSQMKEYNVNYNGLIIIPWEEFAENPRKLNDLFYLEKNGLITYDSDEVNVFFHATKMNKPTFGDISENGKAWVVNVEKIKDLEQVRVWLIERVSVFGVTLVRKTSRFGKSDRAPCLVMLDPTMGHGDSIHASIMRCINVMQEGKKFCLEINFNGCVERWCRRITMTKCEAVGAKLVITNGEEQADFTDTENIICCIVCLPIWSIQTGIYKIHRHTQYTDLELKFDAEELFLHGTLGGVKNQRAKLFRDYQKEIFRTKPMEEAGEEFQVHTNVDRHGSNKYISVKKAIKSGNRDQNHSYIEHETTDISDLLTKDNEQMKEKFNKHQTSHKYDQNKHERNSLRTTDEDKNDSNAVRPNIFVTNTESNNLELSRLNLRENTNSSDSSGFGGDSKSQNKIKSIMEIESCTIRKELSPIPSARTVNSDIMIITQSNEEDNGDGSEIDLRTFLQTELVPQEKPKKKSKKHKRGSKPPKSPSKKQKNKSGVDNNAYDPESENKFRRVLPSKRRSLESIDTLESTETIDKGSSMDSFPIGSLNSLPTGSHDSLDTILNDQGSVDNQPSDNEVMSLKADFDEELFIPSGDEGNTSSGDRVFQINDKLNTNDKSTEEEEEEINGKSSGLRKDHVVLQDDISCDDLELSDFDIDDETKPDDNIDTNQNIPEKSNNRPKQNNIRGSAPYRSNRQKYIGMNTSVKNERHQSIKSS</sequence>
<feature type="compositionally biased region" description="Polar residues" evidence="1">
    <location>
        <begin position="742"/>
        <end position="761"/>
    </location>
</feature>
<dbReference type="AlphaFoldDB" id="A0A8S3S3R9"/>
<gene>
    <name evidence="2" type="ORF">MEDL_30223</name>
</gene>
<organism evidence="2 3">
    <name type="scientific">Mytilus edulis</name>
    <name type="common">Blue mussel</name>
    <dbReference type="NCBI Taxonomy" id="6550"/>
    <lineage>
        <taxon>Eukaryota</taxon>
        <taxon>Metazoa</taxon>
        <taxon>Spiralia</taxon>
        <taxon>Lophotrochozoa</taxon>
        <taxon>Mollusca</taxon>
        <taxon>Bivalvia</taxon>
        <taxon>Autobranchia</taxon>
        <taxon>Pteriomorphia</taxon>
        <taxon>Mytilida</taxon>
        <taxon>Mytiloidea</taxon>
        <taxon>Mytilidae</taxon>
        <taxon>Mytilinae</taxon>
        <taxon>Mytilus</taxon>
    </lineage>
</organism>
<feature type="compositionally biased region" description="Polar residues" evidence="1">
    <location>
        <begin position="622"/>
        <end position="652"/>
    </location>
</feature>
<reference evidence="2" key="1">
    <citation type="submission" date="2021-03" db="EMBL/GenBank/DDBJ databases">
        <authorList>
            <person name="Bekaert M."/>
        </authorList>
    </citation>
    <scope>NUCLEOTIDE SEQUENCE</scope>
</reference>
<feature type="region of interest" description="Disordered" evidence="1">
    <location>
        <begin position="465"/>
        <end position="484"/>
    </location>
</feature>
<dbReference type="EMBL" id="CAJPWZ010001483">
    <property type="protein sequence ID" value="CAG2216446.1"/>
    <property type="molecule type" value="Genomic_DNA"/>
</dbReference>
<evidence type="ECO:0000313" key="2">
    <source>
        <dbReference type="EMBL" id="CAG2216446.1"/>
    </source>
</evidence>
<proteinExistence type="predicted"/>
<feature type="compositionally biased region" description="Basic and acidic residues" evidence="1">
    <location>
        <begin position="781"/>
        <end position="791"/>
    </location>
</feature>
<feature type="compositionally biased region" description="Basic residues" evidence="1">
    <location>
        <begin position="546"/>
        <end position="569"/>
    </location>
</feature>
<keyword evidence="3" id="KW-1185">Reference proteome</keyword>
<feature type="region of interest" description="Disordered" evidence="1">
    <location>
        <begin position="410"/>
        <end position="453"/>
    </location>
</feature>
<dbReference type="Proteomes" id="UP000683360">
    <property type="component" value="Unassembled WGS sequence"/>
</dbReference>
<feature type="compositionally biased region" description="Basic and acidic residues" evidence="1">
    <location>
        <begin position="410"/>
        <end position="438"/>
    </location>
</feature>
<protein>
    <submittedName>
        <fullName evidence="2">Uncharacterized protein</fullName>
    </submittedName>
</protein>
<name>A0A8S3S3R9_MYTED</name>
<accession>A0A8S3S3R9</accession>
<evidence type="ECO:0000313" key="3">
    <source>
        <dbReference type="Proteomes" id="UP000683360"/>
    </source>
</evidence>
<feature type="region of interest" description="Disordered" evidence="1">
    <location>
        <begin position="535"/>
        <end position="712"/>
    </location>
</feature>
<comment type="caution">
    <text evidence="2">The sequence shown here is derived from an EMBL/GenBank/DDBJ whole genome shotgun (WGS) entry which is preliminary data.</text>
</comment>